<dbReference type="AlphaFoldDB" id="A0A9N9TVK7"/>
<dbReference type="Pfam" id="PF13202">
    <property type="entry name" value="EF-hand_5"/>
    <property type="match status" value="1"/>
</dbReference>
<evidence type="ECO:0000313" key="4">
    <source>
        <dbReference type="Proteomes" id="UP001153712"/>
    </source>
</evidence>
<dbReference type="InterPro" id="IPR018247">
    <property type="entry name" value="EF_Hand_1_Ca_BS"/>
</dbReference>
<dbReference type="PROSITE" id="PS50222">
    <property type="entry name" value="EF_HAND_2"/>
    <property type="match status" value="1"/>
</dbReference>
<sequence>MAYSWDNRVNFVVRYLYDLDGNGYLDEKDFACLALRATIIEGKGEFSYSKLQENQHIMLSLWEEMAELADFDKDLLQEGRITVEEFKQAVQQCCMGKRYGDFPQAMKMFIDSNFKMVDLNDDGVIDADEYRFSCITKFPLDDVEVVDEAFNNMLNDDDRRRGGLTLSRYQELYAEFLGNPDETSAAYLFGPLAEFFYYPDDLGSI</sequence>
<reference evidence="3" key="1">
    <citation type="submission" date="2022-01" db="EMBL/GenBank/DDBJ databases">
        <authorList>
            <person name="King R."/>
        </authorList>
    </citation>
    <scope>NUCLEOTIDE SEQUENCE</scope>
</reference>
<evidence type="ECO:0000259" key="2">
    <source>
        <dbReference type="PROSITE" id="PS50222"/>
    </source>
</evidence>
<dbReference type="SUPFAM" id="SSF47473">
    <property type="entry name" value="EF-hand"/>
    <property type="match status" value="1"/>
</dbReference>
<evidence type="ECO:0000256" key="1">
    <source>
        <dbReference type="ARBA" id="ARBA00022837"/>
    </source>
</evidence>
<name>A0A9N9TVK7_PHYSR</name>
<accession>A0A9N9TVK7</accession>
<dbReference type="PROSITE" id="PS00018">
    <property type="entry name" value="EF_HAND_1"/>
    <property type="match status" value="2"/>
</dbReference>
<keyword evidence="4" id="KW-1185">Reference proteome</keyword>
<dbReference type="InterPro" id="IPR002048">
    <property type="entry name" value="EF_hand_dom"/>
</dbReference>
<proteinExistence type="predicted"/>
<dbReference type="Proteomes" id="UP001153712">
    <property type="component" value="Chromosome 7"/>
</dbReference>
<protein>
    <recommendedName>
        <fullName evidence="2">EF-hand domain-containing protein</fullName>
    </recommendedName>
</protein>
<dbReference type="GO" id="GO:0005509">
    <property type="term" value="F:calcium ion binding"/>
    <property type="evidence" value="ECO:0007669"/>
    <property type="project" value="InterPro"/>
</dbReference>
<dbReference type="OrthoDB" id="10038259at2759"/>
<feature type="domain" description="EF-hand" evidence="2">
    <location>
        <begin position="105"/>
        <end position="140"/>
    </location>
</feature>
<gene>
    <name evidence="3" type="ORF">PHYEVI_LOCUS10539</name>
</gene>
<organism evidence="3 4">
    <name type="scientific">Phyllotreta striolata</name>
    <name type="common">Striped flea beetle</name>
    <name type="synonym">Crioceris striolata</name>
    <dbReference type="NCBI Taxonomy" id="444603"/>
    <lineage>
        <taxon>Eukaryota</taxon>
        <taxon>Metazoa</taxon>
        <taxon>Ecdysozoa</taxon>
        <taxon>Arthropoda</taxon>
        <taxon>Hexapoda</taxon>
        <taxon>Insecta</taxon>
        <taxon>Pterygota</taxon>
        <taxon>Neoptera</taxon>
        <taxon>Endopterygota</taxon>
        <taxon>Coleoptera</taxon>
        <taxon>Polyphaga</taxon>
        <taxon>Cucujiformia</taxon>
        <taxon>Chrysomeloidea</taxon>
        <taxon>Chrysomelidae</taxon>
        <taxon>Galerucinae</taxon>
        <taxon>Alticini</taxon>
        <taxon>Phyllotreta</taxon>
    </lineage>
</organism>
<evidence type="ECO:0000313" key="3">
    <source>
        <dbReference type="EMBL" id="CAG9864282.1"/>
    </source>
</evidence>
<keyword evidence="1" id="KW-0106">Calcium</keyword>
<dbReference type="Gene3D" id="1.10.238.10">
    <property type="entry name" value="EF-hand"/>
    <property type="match status" value="1"/>
</dbReference>
<dbReference type="InterPro" id="IPR011992">
    <property type="entry name" value="EF-hand-dom_pair"/>
</dbReference>
<dbReference type="EMBL" id="OU900100">
    <property type="protein sequence ID" value="CAG9864282.1"/>
    <property type="molecule type" value="Genomic_DNA"/>
</dbReference>